<feature type="transmembrane region" description="Helical" evidence="2">
    <location>
        <begin position="465"/>
        <end position="485"/>
    </location>
</feature>
<sequence>MSGGCRIRMFISWLNLIFRKTTFRSYKILLAVLRLFRCCQVVSNGKDRAFRERDLAALSSQPTEPETVTLAVQSEGASMPLPCTNPAPPQPTTPGQSDIDLTPIIPEEIKRYDRNIFIDTDSTLMFKVEKGPLNCSEEDAPVNAWEPLTHPEGALFFYHPRKRVFTDLNVRDLKIADKVSEAADMAYEKARNALGAGANIYSHPSVELALEIMGNDNKLGYYFADHEKHVIFWYEDHESSALINNVRGVKRKSHVRYALESQYCPSYLTWFMRHDLNRKHVELFPNKRSLPEDVVVKLNEIVMHAQAENITSDSCLAPFGPDEVASMLTLMDPLTKSINSKREHSVWIVARFMRLFCNAKFVNFCGQPCARLEADQSLYENPESRRKNSILRVMNLILFGSPDAYSKAIHGIWVDQTIVQPRWKNFIDRLNSEWNGYTIFSTVMLAVDISFLAVPNVQYQTAAVLVAYLSTLCAMGSLVVSLVLAGQVNDTRRNKAAEVASFMVQMTQSTLGLESLAVMLSLPFALLIWGMTFFGAALSIVIFNTSGTVTISIVSPIWVAILILATWPVLAANNIHPTALRGWIVSRALHQGGPGTGSYA</sequence>
<feature type="transmembrane region" description="Helical" evidence="2">
    <location>
        <begin position="516"/>
        <end position="543"/>
    </location>
</feature>
<feature type="region of interest" description="Disordered" evidence="1">
    <location>
        <begin position="79"/>
        <end position="99"/>
    </location>
</feature>
<comment type="caution">
    <text evidence="3">The sequence shown here is derived from an EMBL/GenBank/DDBJ whole genome shotgun (WGS) entry which is preliminary data.</text>
</comment>
<gene>
    <name evidence="3" type="ORF">AZE42_10280</name>
</gene>
<feature type="transmembrane region" description="Helical" evidence="2">
    <location>
        <begin position="549"/>
        <end position="571"/>
    </location>
</feature>
<keyword evidence="2" id="KW-0472">Membrane</keyword>
<evidence type="ECO:0000313" key="3">
    <source>
        <dbReference type="EMBL" id="OJA11385.1"/>
    </source>
</evidence>
<dbReference type="AlphaFoldDB" id="A0A1J8QCQ8"/>
<protein>
    <submittedName>
        <fullName evidence="3">Uncharacterized protein</fullName>
    </submittedName>
</protein>
<evidence type="ECO:0000256" key="2">
    <source>
        <dbReference type="SAM" id="Phobius"/>
    </source>
</evidence>
<dbReference type="Proteomes" id="UP000183567">
    <property type="component" value="Unassembled WGS sequence"/>
</dbReference>
<keyword evidence="2" id="KW-0812">Transmembrane</keyword>
<dbReference type="EMBL" id="LVVM01005095">
    <property type="protein sequence ID" value="OJA11385.1"/>
    <property type="molecule type" value="Genomic_DNA"/>
</dbReference>
<evidence type="ECO:0000256" key="1">
    <source>
        <dbReference type="SAM" id="MobiDB-lite"/>
    </source>
</evidence>
<feature type="transmembrane region" description="Helical" evidence="2">
    <location>
        <begin position="434"/>
        <end position="453"/>
    </location>
</feature>
<evidence type="ECO:0000313" key="4">
    <source>
        <dbReference type="Proteomes" id="UP000183567"/>
    </source>
</evidence>
<name>A0A1J8QCQ8_9AGAM</name>
<accession>A0A1J8QCQ8</accession>
<keyword evidence="4" id="KW-1185">Reference proteome</keyword>
<reference evidence="3 4" key="1">
    <citation type="submission" date="2016-03" db="EMBL/GenBank/DDBJ databases">
        <title>Comparative genomics of the ectomycorrhizal sister species Rhizopogon vinicolor and Rhizopogon vesiculosus (Basidiomycota: Boletales) reveals a divergence of the mating type B locus.</title>
        <authorList>
            <person name="Mujic A.B."/>
            <person name="Kuo A."/>
            <person name="Tritt A."/>
            <person name="Lipzen A."/>
            <person name="Chen C."/>
            <person name="Johnson J."/>
            <person name="Sharma A."/>
            <person name="Barry K."/>
            <person name="Grigoriev I.V."/>
            <person name="Spatafora J.W."/>
        </authorList>
    </citation>
    <scope>NUCLEOTIDE SEQUENCE [LARGE SCALE GENOMIC DNA]</scope>
    <source>
        <strain evidence="3 4">AM-OR11-056</strain>
    </source>
</reference>
<keyword evidence="2" id="KW-1133">Transmembrane helix</keyword>
<organism evidence="3 4">
    <name type="scientific">Rhizopogon vesiculosus</name>
    <dbReference type="NCBI Taxonomy" id="180088"/>
    <lineage>
        <taxon>Eukaryota</taxon>
        <taxon>Fungi</taxon>
        <taxon>Dikarya</taxon>
        <taxon>Basidiomycota</taxon>
        <taxon>Agaricomycotina</taxon>
        <taxon>Agaricomycetes</taxon>
        <taxon>Agaricomycetidae</taxon>
        <taxon>Boletales</taxon>
        <taxon>Suillineae</taxon>
        <taxon>Rhizopogonaceae</taxon>
        <taxon>Rhizopogon</taxon>
    </lineage>
</organism>
<dbReference type="OrthoDB" id="2657661at2759"/>
<proteinExistence type="predicted"/>
<feature type="compositionally biased region" description="Pro residues" evidence="1">
    <location>
        <begin position="83"/>
        <end position="92"/>
    </location>
</feature>